<dbReference type="Proteomes" id="UP001163324">
    <property type="component" value="Chromosome 3"/>
</dbReference>
<comment type="caution">
    <text evidence="1">The sequence shown here is derived from an EMBL/GenBank/DDBJ whole genome shotgun (WGS) entry which is preliminary data.</text>
</comment>
<sequence length="464" mass="49252">MADSKPLHLLTASEALPLLRSGSVSVETYAKALLARIDARDEAVKAWAYLDPIYVLDQARALDGVPADKRGPLHGLPVAVKDVIYTKDMPTQHNSPIYKDSFPKVDAASVSFLRHAGALIFGKTTTTEFAATTVGPPTRNPNKPLSSSSSSPSPGGDHHRTPGGSSAGSGAAVADHQLPLALGTQTGGSIIRPASFCGIYGFKPTWGAVSREGQKLYSYLLDTLGWYGRSVSDLELLAGVFGVDGDINSGGDDFLTDRAGGVKGLKVGVVRTGVWHLAGPGTAAAMQKGADLLSAHGAELTPLTLPPSFDPLPLWHRVLLHTDGRAAFLAEHRSSPEKLHPTLGAYVTGTEYGRREQLDAQDGIARLRPEFDALAARFDVLLTPSVVDEAPEGLGFTGEAGLCSMWTALHGPVVNVPGFMGENGMPIGLTLAAPRFRDRHLLRIAREVGKIFETEGGWTRKVYE</sequence>
<dbReference type="EMBL" id="CM047942">
    <property type="protein sequence ID" value="KAI9901090.1"/>
    <property type="molecule type" value="Genomic_DNA"/>
</dbReference>
<reference evidence="1" key="1">
    <citation type="submission" date="2022-10" db="EMBL/GenBank/DDBJ databases">
        <title>Complete Genome of Trichothecium roseum strain YXFP-22015, a Plant Pathogen Isolated from Citrus.</title>
        <authorList>
            <person name="Wang Y."/>
            <person name="Zhu L."/>
        </authorList>
    </citation>
    <scope>NUCLEOTIDE SEQUENCE</scope>
    <source>
        <strain evidence="1">YXFP-22015</strain>
    </source>
</reference>
<evidence type="ECO:0000313" key="2">
    <source>
        <dbReference type="Proteomes" id="UP001163324"/>
    </source>
</evidence>
<organism evidence="1 2">
    <name type="scientific">Trichothecium roseum</name>
    <dbReference type="NCBI Taxonomy" id="47278"/>
    <lineage>
        <taxon>Eukaryota</taxon>
        <taxon>Fungi</taxon>
        <taxon>Dikarya</taxon>
        <taxon>Ascomycota</taxon>
        <taxon>Pezizomycotina</taxon>
        <taxon>Sordariomycetes</taxon>
        <taxon>Hypocreomycetidae</taxon>
        <taxon>Hypocreales</taxon>
        <taxon>Hypocreales incertae sedis</taxon>
        <taxon>Trichothecium</taxon>
    </lineage>
</organism>
<evidence type="ECO:0000313" key="1">
    <source>
        <dbReference type="EMBL" id="KAI9901090.1"/>
    </source>
</evidence>
<gene>
    <name evidence="1" type="ORF">N3K66_002907</name>
</gene>
<protein>
    <submittedName>
        <fullName evidence="1">Uncharacterized protein</fullName>
    </submittedName>
</protein>
<accession>A0ACC0V3R6</accession>
<name>A0ACC0V3R6_9HYPO</name>
<proteinExistence type="predicted"/>
<keyword evidence="2" id="KW-1185">Reference proteome</keyword>